<comment type="caution">
    <text evidence="1">The sequence shown here is derived from an EMBL/GenBank/DDBJ whole genome shotgun (WGS) entry which is preliminary data.</text>
</comment>
<protein>
    <submittedName>
        <fullName evidence="1">Alpha/beta fold hydrolase</fullName>
    </submittedName>
</protein>
<dbReference type="Gene3D" id="3.40.50.1820">
    <property type="entry name" value="alpha/beta hydrolase"/>
    <property type="match status" value="1"/>
</dbReference>
<dbReference type="GO" id="GO:0016787">
    <property type="term" value="F:hydrolase activity"/>
    <property type="evidence" value="ECO:0007669"/>
    <property type="project" value="UniProtKB-KW"/>
</dbReference>
<accession>A0ABW5MIZ3</accession>
<gene>
    <name evidence="1" type="ORF">ACFSR6_04495</name>
</gene>
<organism evidence="1 2">
    <name type="scientific">Pedobacter vanadiisoli</name>
    <dbReference type="NCBI Taxonomy" id="1761975"/>
    <lineage>
        <taxon>Bacteria</taxon>
        <taxon>Pseudomonadati</taxon>
        <taxon>Bacteroidota</taxon>
        <taxon>Sphingobacteriia</taxon>
        <taxon>Sphingobacteriales</taxon>
        <taxon>Sphingobacteriaceae</taxon>
        <taxon>Pedobacter</taxon>
    </lineage>
</organism>
<name>A0ABW5MIZ3_9SPHI</name>
<proteinExistence type="predicted"/>
<evidence type="ECO:0000313" key="2">
    <source>
        <dbReference type="Proteomes" id="UP001597461"/>
    </source>
</evidence>
<dbReference type="InterPro" id="IPR029058">
    <property type="entry name" value="AB_hydrolase_fold"/>
</dbReference>
<dbReference type="SUPFAM" id="SSF53474">
    <property type="entry name" value="alpha/beta-Hydrolases"/>
    <property type="match status" value="1"/>
</dbReference>
<dbReference type="RefSeq" id="WP_379075524.1">
    <property type="nucleotide sequence ID" value="NZ_JBHULL010000005.1"/>
</dbReference>
<dbReference type="Proteomes" id="UP001597461">
    <property type="component" value="Unassembled WGS sequence"/>
</dbReference>
<evidence type="ECO:0000313" key="1">
    <source>
        <dbReference type="EMBL" id="MFD2581739.1"/>
    </source>
</evidence>
<keyword evidence="2" id="KW-1185">Reference proteome</keyword>
<sequence>MCKNEPCDGGLLQQGKYPKNAYKLADMAYDVISLLDALKVEKVHILGRSLGGVVAQIIVSDFQNE</sequence>
<reference evidence="2" key="1">
    <citation type="journal article" date="2019" name="Int. J. Syst. Evol. Microbiol.">
        <title>The Global Catalogue of Microorganisms (GCM) 10K type strain sequencing project: providing services to taxonomists for standard genome sequencing and annotation.</title>
        <authorList>
            <consortium name="The Broad Institute Genomics Platform"/>
            <consortium name="The Broad Institute Genome Sequencing Center for Infectious Disease"/>
            <person name="Wu L."/>
            <person name="Ma J."/>
        </authorList>
    </citation>
    <scope>NUCLEOTIDE SEQUENCE [LARGE SCALE GENOMIC DNA]</scope>
    <source>
        <strain evidence="2">KCTC 42866</strain>
    </source>
</reference>
<keyword evidence="1" id="KW-0378">Hydrolase</keyword>
<dbReference type="EMBL" id="JBHULL010000005">
    <property type="protein sequence ID" value="MFD2581739.1"/>
    <property type="molecule type" value="Genomic_DNA"/>
</dbReference>